<proteinExistence type="predicted"/>
<sequence>MRLIVIIWFTHPRPARNPARLGLVIVTYRLEPSGKDNCEDLSSKINEIHAAVVIASRLTSLLNDRRSGNKDSVSKFTLHTVTHATPLTWCGDPPLATSKPCTARLEPVNERMACVRLKGYFKNISIVSMYAPTSADEQRSK</sequence>
<gene>
    <name evidence="1" type="ORF">SSLN_LOCUS9072</name>
</gene>
<dbReference type="OrthoDB" id="6627613at2759"/>
<dbReference type="AlphaFoldDB" id="A0A183SXX4"/>
<reference evidence="1 2" key="2">
    <citation type="submission" date="2018-11" db="EMBL/GenBank/DDBJ databases">
        <authorList>
            <consortium name="Pathogen Informatics"/>
        </authorList>
    </citation>
    <scope>NUCLEOTIDE SEQUENCE [LARGE SCALE GENOMIC DNA]</scope>
    <source>
        <strain evidence="1 2">NST_G2</strain>
    </source>
</reference>
<evidence type="ECO:0000313" key="3">
    <source>
        <dbReference type="WBParaSite" id="SSLN_0000942101-mRNA-1"/>
    </source>
</evidence>
<keyword evidence="2" id="KW-1185">Reference proteome</keyword>
<protein>
    <submittedName>
        <fullName evidence="3">Secreted protein</fullName>
    </submittedName>
</protein>
<evidence type="ECO:0000313" key="2">
    <source>
        <dbReference type="Proteomes" id="UP000275846"/>
    </source>
</evidence>
<dbReference type="Proteomes" id="UP000275846">
    <property type="component" value="Unassembled WGS sequence"/>
</dbReference>
<name>A0A183SXX4_SCHSO</name>
<dbReference type="WBParaSite" id="SSLN_0000942101-mRNA-1">
    <property type="protein sequence ID" value="SSLN_0000942101-mRNA-1"/>
    <property type="gene ID" value="SSLN_0000942101"/>
</dbReference>
<organism evidence="3">
    <name type="scientific">Schistocephalus solidus</name>
    <name type="common">Tapeworm</name>
    <dbReference type="NCBI Taxonomy" id="70667"/>
    <lineage>
        <taxon>Eukaryota</taxon>
        <taxon>Metazoa</taxon>
        <taxon>Spiralia</taxon>
        <taxon>Lophotrochozoa</taxon>
        <taxon>Platyhelminthes</taxon>
        <taxon>Cestoda</taxon>
        <taxon>Eucestoda</taxon>
        <taxon>Diphyllobothriidea</taxon>
        <taxon>Diphyllobothriidae</taxon>
        <taxon>Schistocephalus</taxon>
    </lineage>
</organism>
<accession>A0A183SXX4</accession>
<dbReference type="EMBL" id="UYSU01035017">
    <property type="protein sequence ID" value="VDL95457.1"/>
    <property type="molecule type" value="Genomic_DNA"/>
</dbReference>
<reference evidence="3" key="1">
    <citation type="submission" date="2016-06" db="UniProtKB">
        <authorList>
            <consortium name="WormBaseParasite"/>
        </authorList>
    </citation>
    <scope>IDENTIFICATION</scope>
</reference>
<evidence type="ECO:0000313" key="1">
    <source>
        <dbReference type="EMBL" id="VDL95457.1"/>
    </source>
</evidence>